<dbReference type="AlphaFoldDB" id="A0A1F6W2I0"/>
<dbReference type="GO" id="GO:0005976">
    <property type="term" value="P:polysaccharide metabolic process"/>
    <property type="evidence" value="ECO:0007669"/>
    <property type="project" value="InterPro"/>
</dbReference>
<dbReference type="GO" id="GO:0009298">
    <property type="term" value="P:GDP-mannose biosynthetic process"/>
    <property type="evidence" value="ECO:0007669"/>
    <property type="project" value="TreeGrafter"/>
</dbReference>
<proteinExistence type="predicted"/>
<dbReference type="EMBL" id="MFUG01000009">
    <property type="protein sequence ID" value="OGI76133.1"/>
    <property type="molecule type" value="Genomic_DNA"/>
</dbReference>
<dbReference type="PANTHER" id="PTHR46390">
    <property type="entry name" value="MANNOSE-1-PHOSPHATE GUANYLYLTRANSFERASE"/>
    <property type="match status" value="1"/>
</dbReference>
<comment type="caution">
    <text evidence="2">The sequence shown here is derived from an EMBL/GenBank/DDBJ whole genome shotgun (WGS) entry which is preliminary data.</text>
</comment>
<gene>
    <name evidence="2" type="ORF">A3C67_01670</name>
</gene>
<dbReference type="InterPro" id="IPR051161">
    <property type="entry name" value="Mannose-6P_isomerase_type2"/>
</dbReference>
<evidence type="ECO:0000313" key="2">
    <source>
        <dbReference type="EMBL" id="OGI76133.1"/>
    </source>
</evidence>
<dbReference type="SUPFAM" id="SSF51182">
    <property type="entry name" value="RmlC-like cupins"/>
    <property type="match status" value="1"/>
</dbReference>
<dbReference type="InterPro" id="IPR011051">
    <property type="entry name" value="RmlC_Cupin_sf"/>
</dbReference>
<dbReference type="CDD" id="cd02213">
    <property type="entry name" value="cupin_PMI_typeII_C"/>
    <property type="match status" value="1"/>
</dbReference>
<dbReference type="PANTHER" id="PTHR46390:SF1">
    <property type="entry name" value="MANNOSE-1-PHOSPHATE GUANYLYLTRANSFERASE"/>
    <property type="match status" value="1"/>
</dbReference>
<name>A0A1F6W2I0_9BACT</name>
<dbReference type="GO" id="GO:0016853">
    <property type="term" value="F:isomerase activity"/>
    <property type="evidence" value="ECO:0007669"/>
    <property type="project" value="UniProtKB-KW"/>
</dbReference>
<dbReference type="Pfam" id="PF01050">
    <property type="entry name" value="MannoseP_isomer"/>
    <property type="match status" value="1"/>
</dbReference>
<evidence type="ECO:0000259" key="1">
    <source>
        <dbReference type="Pfam" id="PF01050"/>
    </source>
</evidence>
<protein>
    <submittedName>
        <fullName evidence="2">Mannose-6-phosphate isomerase</fullName>
    </submittedName>
</protein>
<dbReference type="GO" id="GO:0004475">
    <property type="term" value="F:mannose-1-phosphate guanylyltransferase (GTP) activity"/>
    <property type="evidence" value="ECO:0007669"/>
    <property type="project" value="TreeGrafter"/>
</dbReference>
<keyword evidence="2" id="KW-0413">Isomerase</keyword>
<organism evidence="2 3">
    <name type="scientific">Candidatus Nomurabacteria bacterium RIFCSPHIGHO2_02_FULL_42_19</name>
    <dbReference type="NCBI Taxonomy" id="1801756"/>
    <lineage>
        <taxon>Bacteria</taxon>
        <taxon>Candidatus Nomuraibacteriota</taxon>
    </lineage>
</organism>
<dbReference type="Proteomes" id="UP000179275">
    <property type="component" value="Unassembled WGS sequence"/>
</dbReference>
<dbReference type="STRING" id="1801756.A3C67_01670"/>
<dbReference type="InterPro" id="IPR001538">
    <property type="entry name" value="Man6P_isomerase-2_C"/>
</dbReference>
<accession>A0A1F6W2I0</accession>
<dbReference type="Gene3D" id="2.60.120.10">
    <property type="entry name" value="Jelly Rolls"/>
    <property type="match status" value="1"/>
</dbReference>
<reference evidence="2 3" key="1">
    <citation type="journal article" date="2016" name="Nat. Commun.">
        <title>Thousands of microbial genomes shed light on interconnected biogeochemical processes in an aquifer system.</title>
        <authorList>
            <person name="Anantharaman K."/>
            <person name="Brown C.T."/>
            <person name="Hug L.A."/>
            <person name="Sharon I."/>
            <person name="Castelle C.J."/>
            <person name="Probst A.J."/>
            <person name="Thomas B.C."/>
            <person name="Singh A."/>
            <person name="Wilkins M.J."/>
            <person name="Karaoz U."/>
            <person name="Brodie E.L."/>
            <person name="Williams K.H."/>
            <person name="Hubbard S.S."/>
            <person name="Banfield J.F."/>
        </authorList>
    </citation>
    <scope>NUCLEOTIDE SEQUENCE [LARGE SCALE GENOMIC DNA]</scope>
</reference>
<evidence type="ECO:0000313" key="3">
    <source>
        <dbReference type="Proteomes" id="UP000179275"/>
    </source>
</evidence>
<feature type="domain" description="Mannose-6-phosphate isomerase type II C-terminal" evidence="1">
    <location>
        <begin position="8"/>
        <end position="111"/>
    </location>
</feature>
<dbReference type="InterPro" id="IPR014710">
    <property type="entry name" value="RmlC-like_jellyroll"/>
</dbReference>
<sequence length="116" mass="13175">MSDFKPFTIERPWGNFRQFTHNEPSTVKIIIVNSEEELSLQSHQKRSEFWKVLGGSGMMEIGNKKYEAKVGDEHKVPVGAKHRIKAGSSGVVVLEVSTGDFDESDIIRYEDKYGRT</sequence>